<feature type="active site" description="Proton donor/acceptor" evidence="7">
    <location>
        <position position="183"/>
    </location>
</feature>
<keyword evidence="9" id="KW-1185">Reference proteome</keyword>
<evidence type="ECO:0000256" key="6">
    <source>
        <dbReference type="ARBA" id="ARBA00023316"/>
    </source>
</evidence>
<dbReference type="UniPathway" id="UPA00219"/>
<dbReference type="GO" id="GO:0009252">
    <property type="term" value="P:peptidoglycan biosynthetic process"/>
    <property type="evidence" value="ECO:0007669"/>
    <property type="project" value="UniProtKB-UniRule"/>
</dbReference>
<dbReference type="GO" id="GO:0008881">
    <property type="term" value="F:glutamate racemase activity"/>
    <property type="evidence" value="ECO:0007669"/>
    <property type="project" value="UniProtKB-UniRule"/>
</dbReference>
<name>A0A2S5TBL6_9GAMM</name>
<dbReference type="InterPro" id="IPR015942">
    <property type="entry name" value="Asp/Glu/hydantoin_racemase"/>
</dbReference>
<dbReference type="InterPro" id="IPR018187">
    <property type="entry name" value="Asp/Glu_racemase_AS_1"/>
</dbReference>
<evidence type="ECO:0000256" key="7">
    <source>
        <dbReference type="HAMAP-Rule" id="MF_00258"/>
    </source>
</evidence>
<feature type="binding site" evidence="7">
    <location>
        <begin position="74"/>
        <end position="75"/>
    </location>
    <ligand>
        <name>substrate</name>
    </ligand>
</feature>
<comment type="catalytic activity">
    <reaction evidence="1 7">
        <text>L-glutamate = D-glutamate</text>
        <dbReference type="Rhea" id="RHEA:12813"/>
        <dbReference type="ChEBI" id="CHEBI:29985"/>
        <dbReference type="ChEBI" id="CHEBI:29986"/>
        <dbReference type="EC" id="5.1.1.3"/>
    </reaction>
</comment>
<dbReference type="Pfam" id="PF01177">
    <property type="entry name" value="Asp_Glu_race"/>
    <property type="match status" value="1"/>
</dbReference>
<keyword evidence="3 7" id="KW-0133">Cell shape</keyword>
<dbReference type="EMBL" id="PSNW01000014">
    <property type="protein sequence ID" value="PPE72228.1"/>
    <property type="molecule type" value="Genomic_DNA"/>
</dbReference>
<gene>
    <name evidence="7" type="primary">murI</name>
    <name evidence="8" type="ORF">C3942_19155</name>
</gene>
<dbReference type="NCBIfam" id="TIGR00067">
    <property type="entry name" value="glut_race"/>
    <property type="match status" value="1"/>
</dbReference>
<dbReference type="HAMAP" id="MF_00258">
    <property type="entry name" value="Glu_racemase"/>
    <property type="match status" value="1"/>
</dbReference>
<dbReference type="Gene3D" id="3.40.50.1860">
    <property type="match status" value="2"/>
</dbReference>
<evidence type="ECO:0000313" key="8">
    <source>
        <dbReference type="EMBL" id="PPE72228.1"/>
    </source>
</evidence>
<evidence type="ECO:0000256" key="5">
    <source>
        <dbReference type="ARBA" id="ARBA00023235"/>
    </source>
</evidence>
<dbReference type="InterPro" id="IPR033134">
    <property type="entry name" value="Asp/Glu_racemase_AS_2"/>
</dbReference>
<keyword evidence="4 7" id="KW-0573">Peptidoglycan synthesis</keyword>
<comment type="pathway">
    <text evidence="7">Cell wall biogenesis; peptidoglycan biosynthesis.</text>
</comment>
<dbReference type="PANTHER" id="PTHR21198">
    <property type="entry name" value="GLUTAMATE RACEMASE"/>
    <property type="match status" value="1"/>
</dbReference>
<evidence type="ECO:0000256" key="3">
    <source>
        <dbReference type="ARBA" id="ARBA00022960"/>
    </source>
</evidence>
<accession>A0A2S5TBL6</accession>
<comment type="similarity">
    <text evidence="7">Belongs to the aspartate/glutamate racemases family.</text>
</comment>
<keyword evidence="6 7" id="KW-0961">Cell wall biogenesis/degradation</keyword>
<feature type="binding site" evidence="7">
    <location>
        <begin position="42"/>
        <end position="43"/>
    </location>
    <ligand>
        <name>substrate</name>
    </ligand>
</feature>
<dbReference type="InterPro" id="IPR001920">
    <property type="entry name" value="Asp/Glu_race"/>
</dbReference>
<dbReference type="GO" id="GO:0008360">
    <property type="term" value="P:regulation of cell shape"/>
    <property type="evidence" value="ECO:0007669"/>
    <property type="project" value="UniProtKB-KW"/>
</dbReference>
<dbReference type="PANTHER" id="PTHR21198:SF2">
    <property type="entry name" value="GLUTAMATE RACEMASE"/>
    <property type="match status" value="1"/>
</dbReference>
<dbReference type="EC" id="5.1.1.3" evidence="2 7"/>
<dbReference type="OrthoDB" id="9801055at2"/>
<dbReference type="Proteomes" id="UP000238220">
    <property type="component" value="Unassembled WGS sequence"/>
</dbReference>
<dbReference type="InterPro" id="IPR004391">
    <property type="entry name" value="Glu_race"/>
</dbReference>
<proteinExistence type="inferred from homology"/>
<dbReference type="SUPFAM" id="SSF53681">
    <property type="entry name" value="Aspartate/glutamate racemase"/>
    <property type="match status" value="2"/>
</dbReference>
<reference evidence="8 9" key="1">
    <citation type="submission" date="2018-02" db="EMBL/GenBank/DDBJ databases">
        <title>Genome sequencing of Solimonas sp. HR-BB.</title>
        <authorList>
            <person name="Lee Y."/>
            <person name="Jeon C.O."/>
        </authorList>
    </citation>
    <scope>NUCLEOTIDE SEQUENCE [LARGE SCALE GENOMIC DNA]</scope>
    <source>
        <strain evidence="8 9">HR-BB</strain>
    </source>
</reference>
<comment type="caution">
    <text evidence="8">The sequence shown here is derived from an EMBL/GenBank/DDBJ whole genome shotgun (WGS) entry which is preliminary data.</text>
</comment>
<dbReference type="GO" id="GO:0071555">
    <property type="term" value="P:cell wall organization"/>
    <property type="evidence" value="ECO:0007669"/>
    <property type="project" value="UniProtKB-KW"/>
</dbReference>
<dbReference type="FunFam" id="3.40.50.1860:FF:000001">
    <property type="entry name" value="Glutamate racemase"/>
    <property type="match status" value="1"/>
</dbReference>
<dbReference type="PROSITE" id="PS00923">
    <property type="entry name" value="ASP_GLU_RACEMASE_1"/>
    <property type="match status" value="1"/>
</dbReference>
<dbReference type="PROSITE" id="PS00924">
    <property type="entry name" value="ASP_GLU_RACEMASE_2"/>
    <property type="match status" value="1"/>
</dbReference>
<evidence type="ECO:0000256" key="4">
    <source>
        <dbReference type="ARBA" id="ARBA00022984"/>
    </source>
</evidence>
<feature type="binding site" evidence="7">
    <location>
        <begin position="10"/>
        <end position="11"/>
    </location>
    <ligand>
        <name>substrate</name>
    </ligand>
</feature>
<sequence length="256" mass="27081">MSAAPIGVFDSGVGGISVLREIRRLLPGENLVYYADSGHCPYGGKTREQIQARAVAITEYLMARGAKLIVVACNTATIAAVEQLRATYPMPFVGMEPAVKPAAAQTRSGVVGVLATGAALAGDKFHKLVADHARGVRVITQPCPGLVEQVEAGLLDTPETRALVERYTAPLLQQGADVMVLGCTHYPFLRPLIQDVVGKDVSLIDTGAAVARQAQRLLEREGLVNDAGTAGSIEWQGSGDAVQLEKLRRLLMPDGS</sequence>
<comment type="function">
    <text evidence="7">Provides the (R)-glutamate required for cell wall biosynthesis.</text>
</comment>
<keyword evidence="5 7" id="KW-0413">Isomerase</keyword>
<evidence type="ECO:0000256" key="2">
    <source>
        <dbReference type="ARBA" id="ARBA00013090"/>
    </source>
</evidence>
<feature type="active site" description="Proton donor/acceptor" evidence="7">
    <location>
        <position position="73"/>
    </location>
</feature>
<protein>
    <recommendedName>
        <fullName evidence="2 7">Glutamate racemase</fullName>
        <ecNumber evidence="2 7">5.1.1.3</ecNumber>
    </recommendedName>
</protein>
<feature type="binding site" evidence="7">
    <location>
        <begin position="184"/>
        <end position="185"/>
    </location>
    <ligand>
        <name>substrate</name>
    </ligand>
</feature>
<dbReference type="AlphaFoldDB" id="A0A2S5TBL6"/>
<evidence type="ECO:0000256" key="1">
    <source>
        <dbReference type="ARBA" id="ARBA00001602"/>
    </source>
</evidence>
<evidence type="ECO:0000313" key="9">
    <source>
        <dbReference type="Proteomes" id="UP000238220"/>
    </source>
</evidence>
<organism evidence="8 9">
    <name type="scientific">Solimonas fluminis</name>
    <dbReference type="NCBI Taxonomy" id="2086571"/>
    <lineage>
        <taxon>Bacteria</taxon>
        <taxon>Pseudomonadati</taxon>
        <taxon>Pseudomonadota</taxon>
        <taxon>Gammaproteobacteria</taxon>
        <taxon>Nevskiales</taxon>
        <taxon>Nevskiaceae</taxon>
        <taxon>Solimonas</taxon>
    </lineage>
</organism>
<dbReference type="RefSeq" id="WP_104231983.1">
    <property type="nucleotide sequence ID" value="NZ_PSNW01000014.1"/>
</dbReference>